<dbReference type="Pfam" id="PF14246">
    <property type="entry name" value="TetR_C_7"/>
    <property type="match status" value="1"/>
</dbReference>
<dbReference type="Gene3D" id="1.10.357.10">
    <property type="entry name" value="Tetracycline Repressor, domain 2"/>
    <property type="match status" value="1"/>
</dbReference>
<evidence type="ECO:0000259" key="5">
    <source>
        <dbReference type="PROSITE" id="PS50977"/>
    </source>
</evidence>
<feature type="domain" description="HTH tetR-type" evidence="5">
    <location>
        <begin position="6"/>
        <end position="66"/>
    </location>
</feature>
<dbReference type="PANTHER" id="PTHR30055:SF119">
    <property type="entry name" value="NALC"/>
    <property type="match status" value="1"/>
</dbReference>
<reference evidence="6 7" key="1">
    <citation type="submission" date="2017-08" db="EMBL/GenBank/DDBJ databases">
        <title>Infants hospitalized years apart are colonized by the same room-sourced microbial strains.</title>
        <authorList>
            <person name="Brooks B."/>
            <person name="Olm M.R."/>
            <person name="Firek B.A."/>
            <person name="Baker R."/>
            <person name="Thomas B.C."/>
            <person name="Morowitz M.J."/>
            <person name="Banfield J.F."/>
        </authorList>
    </citation>
    <scope>NUCLEOTIDE SEQUENCE [LARGE SCALE GENOMIC DNA]</scope>
    <source>
        <strain evidence="6">S2_006_000_R2_64</strain>
    </source>
</reference>
<gene>
    <name evidence="6" type="ORF">DI586_04560</name>
</gene>
<keyword evidence="3" id="KW-0804">Transcription</keyword>
<dbReference type="PROSITE" id="PS50977">
    <property type="entry name" value="HTH_TETR_2"/>
    <property type="match status" value="1"/>
</dbReference>
<dbReference type="FunFam" id="1.10.10.60:FF:000141">
    <property type="entry name" value="TetR family transcriptional regulator"/>
    <property type="match status" value="1"/>
</dbReference>
<dbReference type="InterPro" id="IPR050109">
    <property type="entry name" value="HTH-type_TetR-like_transc_reg"/>
</dbReference>
<dbReference type="AlphaFoldDB" id="A0A2W5HKD0"/>
<dbReference type="Proteomes" id="UP000249739">
    <property type="component" value="Unassembled WGS sequence"/>
</dbReference>
<accession>A0A2W5HKD0</accession>
<evidence type="ECO:0000313" key="6">
    <source>
        <dbReference type="EMBL" id="PZP56162.1"/>
    </source>
</evidence>
<dbReference type="EMBL" id="QFOT01000035">
    <property type="protein sequence ID" value="PZP56162.1"/>
    <property type="molecule type" value="Genomic_DNA"/>
</dbReference>
<comment type="caution">
    <text evidence="6">The sequence shown here is derived from an EMBL/GenBank/DDBJ whole genome shotgun (WGS) entry which is preliminary data.</text>
</comment>
<evidence type="ECO:0000313" key="7">
    <source>
        <dbReference type="Proteomes" id="UP000249739"/>
    </source>
</evidence>
<dbReference type="InterPro" id="IPR039536">
    <property type="entry name" value="TetR_C_Proteobacteria"/>
</dbReference>
<keyword evidence="1" id="KW-0805">Transcription regulation</keyword>
<evidence type="ECO:0000256" key="2">
    <source>
        <dbReference type="ARBA" id="ARBA00023125"/>
    </source>
</evidence>
<evidence type="ECO:0000256" key="3">
    <source>
        <dbReference type="ARBA" id="ARBA00023163"/>
    </source>
</evidence>
<feature type="DNA-binding region" description="H-T-H motif" evidence="4">
    <location>
        <begin position="29"/>
        <end position="48"/>
    </location>
</feature>
<protein>
    <submittedName>
        <fullName evidence="6">TetR family transcriptional regulator</fullName>
    </submittedName>
</protein>
<dbReference type="InterPro" id="IPR009057">
    <property type="entry name" value="Homeodomain-like_sf"/>
</dbReference>
<dbReference type="Gene3D" id="1.10.10.60">
    <property type="entry name" value="Homeodomain-like"/>
    <property type="match status" value="1"/>
</dbReference>
<dbReference type="GO" id="GO:0003700">
    <property type="term" value="F:DNA-binding transcription factor activity"/>
    <property type="evidence" value="ECO:0007669"/>
    <property type="project" value="TreeGrafter"/>
</dbReference>
<name>A0A2W5HKD0_9BACT</name>
<dbReference type="PRINTS" id="PR00455">
    <property type="entry name" value="HTHTETR"/>
</dbReference>
<keyword evidence="2 4" id="KW-0238">DNA-binding</keyword>
<dbReference type="SUPFAM" id="SSF46689">
    <property type="entry name" value="Homeodomain-like"/>
    <property type="match status" value="1"/>
</dbReference>
<evidence type="ECO:0000256" key="1">
    <source>
        <dbReference type="ARBA" id="ARBA00023015"/>
    </source>
</evidence>
<proteinExistence type="predicted"/>
<evidence type="ECO:0000256" key="4">
    <source>
        <dbReference type="PROSITE-ProRule" id="PRU00335"/>
    </source>
</evidence>
<organism evidence="6 7">
    <name type="scientific">Micavibrio aeruginosavorus</name>
    <dbReference type="NCBI Taxonomy" id="349221"/>
    <lineage>
        <taxon>Bacteria</taxon>
        <taxon>Pseudomonadati</taxon>
        <taxon>Bdellovibrionota</taxon>
        <taxon>Bdellovibrionia</taxon>
        <taxon>Bdellovibrionales</taxon>
        <taxon>Pseudobdellovibrionaceae</taxon>
        <taxon>Micavibrio</taxon>
    </lineage>
</organism>
<dbReference type="GO" id="GO:0000976">
    <property type="term" value="F:transcription cis-regulatory region binding"/>
    <property type="evidence" value="ECO:0007669"/>
    <property type="project" value="TreeGrafter"/>
</dbReference>
<dbReference type="InterPro" id="IPR001647">
    <property type="entry name" value="HTH_TetR"/>
</dbReference>
<dbReference type="Pfam" id="PF00440">
    <property type="entry name" value="TetR_N"/>
    <property type="match status" value="1"/>
</dbReference>
<sequence>MRVKTEEKRQKIIEIASTLFLEKGFDKLSMSDIATKVGGSKATLYGYFHNKEELFVAVMMANARSLAAKAFAALEAKLPLEKKLDLFDREYLAFILSQDMIDMKRRVIAQADKIEIGAHIYECGIKTSWGRVAALLDQGVRDKKVRKCDTWLAAMQLKSLLEADLYTKRLMGVEKRLNKKLLPDAVKNALKVFWAYYKN</sequence>
<dbReference type="PANTHER" id="PTHR30055">
    <property type="entry name" value="HTH-TYPE TRANSCRIPTIONAL REGULATOR RUTR"/>
    <property type="match status" value="1"/>
</dbReference>